<sequence>MKDFNTHISNRVEQFNYDETYRNGIIRMARFEKKGKFGSYRYRIMLTQEGKAKILFDCSNCSLFTISVMNISCKQMEAHLELSPDGFYFNTDNNFSKRKIKKGKMELFPGIIFMRYTAIVIEGFPYTEAEIYIQCQYI</sequence>
<proteinExistence type="predicted"/>
<dbReference type="InterPro" id="IPR045965">
    <property type="entry name" value="DUF6385"/>
</dbReference>
<evidence type="ECO:0000313" key="2">
    <source>
        <dbReference type="EMBL" id="SFR59235.1"/>
    </source>
</evidence>
<gene>
    <name evidence="2" type="ORF">SAMN05661086_00384</name>
</gene>
<dbReference type="Proteomes" id="UP000199659">
    <property type="component" value="Unassembled WGS sequence"/>
</dbReference>
<dbReference type="RefSeq" id="WP_092559002.1">
    <property type="nucleotide sequence ID" value="NZ_FOYZ01000001.1"/>
</dbReference>
<name>A0A1I6HXP0_9FIRM</name>
<keyword evidence="3" id="KW-1185">Reference proteome</keyword>
<feature type="domain" description="DUF6385" evidence="1">
    <location>
        <begin position="57"/>
        <end position="136"/>
    </location>
</feature>
<protein>
    <recommendedName>
        <fullName evidence="1">DUF6385 domain-containing protein</fullName>
    </recommendedName>
</protein>
<reference evidence="2 3" key="1">
    <citation type="submission" date="2016-10" db="EMBL/GenBank/DDBJ databases">
        <authorList>
            <person name="de Groot N.N."/>
        </authorList>
    </citation>
    <scope>NUCLEOTIDE SEQUENCE [LARGE SCALE GENOMIC DNA]</scope>
    <source>
        <strain evidence="2 3">743A</strain>
    </source>
</reference>
<evidence type="ECO:0000259" key="1">
    <source>
        <dbReference type="Pfam" id="PF19912"/>
    </source>
</evidence>
<dbReference type="AlphaFoldDB" id="A0A1I6HXP0"/>
<accession>A0A1I6HXP0</accession>
<dbReference type="EMBL" id="FOYZ01000001">
    <property type="protein sequence ID" value="SFR59235.1"/>
    <property type="molecule type" value="Genomic_DNA"/>
</dbReference>
<organism evidence="2 3">
    <name type="scientific">Anaeromicropila populeti</name>
    <dbReference type="NCBI Taxonomy" id="37658"/>
    <lineage>
        <taxon>Bacteria</taxon>
        <taxon>Bacillati</taxon>
        <taxon>Bacillota</taxon>
        <taxon>Clostridia</taxon>
        <taxon>Lachnospirales</taxon>
        <taxon>Lachnospiraceae</taxon>
        <taxon>Anaeromicropila</taxon>
    </lineage>
</organism>
<evidence type="ECO:0000313" key="3">
    <source>
        <dbReference type="Proteomes" id="UP000199659"/>
    </source>
</evidence>
<dbReference type="Pfam" id="PF19912">
    <property type="entry name" value="DUF6385"/>
    <property type="match status" value="1"/>
</dbReference>